<gene>
    <name evidence="7" type="ORF">SAMN06265337_2615</name>
</gene>
<dbReference type="InterPro" id="IPR006664">
    <property type="entry name" value="OMP_bac"/>
</dbReference>
<dbReference type="InterPro" id="IPR011042">
    <property type="entry name" value="6-blade_b-propeller_TolB-like"/>
</dbReference>
<dbReference type="Pfam" id="PF07676">
    <property type="entry name" value="PD40"/>
    <property type="match status" value="4"/>
</dbReference>
<evidence type="ECO:0000256" key="5">
    <source>
        <dbReference type="SAM" id="MobiDB-lite"/>
    </source>
</evidence>
<dbReference type="Pfam" id="PF00691">
    <property type="entry name" value="OmpA"/>
    <property type="match status" value="1"/>
</dbReference>
<dbReference type="EMBL" id="FYEW01000002">
    <property type="protein sequence ID" value="SNC74922.1"/>
    <property type="molecule type" value="Genomic_DNA"/>
</dbReference>
<dbReference type="InterPro" id="IPR011659">
    <property type="entry name" value="WD40"/>
</dbReference>
<dbReference type="PANTHER" id="PTHR30329:SF21">
    <property type="entry name" value="LIPOPROTEIN YIAD-RELATED"/>
    <property type="match status" value="1"/>
</dbReference>
<organism evidence="7 8">
    <name type="scientific">Hymenobacter gelipurpurascens</name>
    <dbReference type="NCBI Taxonomy" id="89968"/>
    <lineage>
        <taxon>Bacteria</taxon>
        <taxon>Pseudomonadati</taxon>
        <taxon>Bacteroidota</taxon>
        <taxon>Cytophagia</taxon>
        <taxon>Cytophagales</taxon>
        <taxon>Hymenobacteraceae</taxon>
        <taxon>Hymenobacter</taxon>
    </lineage>
</organism>
<evidence type="ECO:0000256" key="3">
    <source>
        <dbReference type="ARBA" id="ARBA00023237"/>
    </source>
</evidence>
<dbReference type="InterPro" id="IPR050330">
    <property type="entry name" value="Bact_OuterMem_StrucFunc"/>
</dbReference>
<sequence>MKSASMGIKNFLFLIFLAPVYPASVPTIVMLRFSRLLLPCLVFFLTLGLSGTSHGQQKGGLPNTQRKLSGKMTQRLRLRNDGTPDFPNVNRIPYFQDKKALREIQKAEKRKNWTAARNLLDAYVGQFGIENFYKDTNMLWRLGQLWEKADNESRAKIFYSLALKHRRQDLKKVQLYYDSLEQKDADLYVPLKTYYDIVEYRKNIVAFRPPKGVYTTMGDMINSSSEDYGPTLSADADDLIFTSKRKRRGINNVVDEDLYKAHFENGVWSEAEPLPKPINSPYNEGSACVSKDGKTLYFARCECPTCHGNCDLYVSTFKEGQWSVPKSLGTSVNSTAWDSQPTLSPGEDTLYFASDRLGGFGLSDIWYTVKQKNGQWSHAQNMGPTVNTRESEVSPFYHPLYHVLYFSSRGQLLNFGDFDIYKTYRVKGRWQEPINIGPLVNGKGSEYYFTIDSDSKKLYYARSEEKDMKNLDLFSFPLPMEAQPLATTHVEGTLIDSVSSKPLNGIVSIIDTDNGIEVASKYLRDDGSFDFDLIEGSHYVMLIQSPDFFSVEKSFALKNDTVMKLMTNSIDYKLPLVFKNIEFDQDKATIRASMHPILDRIAVFMVDHPTFRLSISGHTDSKGDADFNMTLSQDRAESIRRYIEQKGKLKPNRIESMGYGSTQPLRPEATPEDARTNRRVEFRLIKPEGEDEKKDTGAGSGW</sequence>
<feature type="region of interest" description="Disordered" evidence="5">
    <location>
        <begin position="652"/>
        <end position="702"/>
    </location>
</feature>
<dbReference type="GO" id="GO:0009279">
    <property type="term" value="C:cell outer membrane"/>
    <property type="evidence" value="ECO:0007669"/>
    <property type="project" value="UniProtKB-SubCell"/>
</dbReference>
<accession>A0A212U9G0</accession>
<dbReference type="CDD" id="cd07185">
    <property type="entry name" value="OmpA_C-like"/>
    <property type="match status" value="1"/>
</dbReference>
<dbReference type="Gene3D" id="3.30.1330.60">
    <property type="entry name" value="OmpA-like domain"/>
    <property type="match status" value="1"/>
</dbReference>
<dbReference type="SUPFAM" id="SSF82171">
    <property type="entry name" value="DPP6 N-terminal domain-like"/>
    <property type="match status" value="1"/>
</dbReference>
<evidence type="ECO:0000256" key="4">
    <source>
        <dbReference type="PROSITE-ProRule" id="PRU00473"/>
    </source>
</evidence>
<protein>
    <submittedName>
        <fullName evidence="7">WD40-like Beta Propeller Repeat</fullName>
    </submittedName>
</protein>
<dbReference type="AlphaFoldDB" id="A0A212U9G0"/>
<evidence type="ECO:0000256" key="1">
    <source>
        <dbReference type="ARBA" id="ARBA00004442"/>
    </source>
</evidence>
<evidence type="ECO:0000313" key="8">
    <source>
        <dbReference type="Proteomes" id="UP000198131"/>
    </source>
</evidence>
<dbReference type="InterPro" id="IPR006665">
    <property type="entry name" value="OmpA-like"/>
</dbReference>
<evidence type="ECO:0000259" key="6">
    <source>
        <dbReference type="PROSITE" id="PS51123"/>
    </source>
</evidence>
<dbReference type="InterPro" id="IPR036737">
    <property type="entry name" value="OmpA-like_sf"/>
</dbReference>
<dbReference type="PANTHER" id="PTHR30329">
    <property type="entry name" value="STATOR ELEMENT OF FLAGELLAR MOTOR COMPLEX"/>
    <property type="match status" value="1"/>
</dbReference>
<keyword evidence="2 4" id="KW-0472">Membrane</keyword>
<dbReference type="Gene3D" id="2.120.10.30">
    <property type="entry name" value="TolB, C-terminal domain"/>
    <property type="match status" value="1"/>
</dbReference>
<proteinExistence type="predicted"/>
<feature type="domain" description="OmpA-like" evidence="6">
    <location>
        <begin position="570"/>
        <end position="688"/>
    </location>
</feature>
<feature type="compositionally biased region" description="Basic and acidic residues" evidence="5">
    <location>
        <begin position="672"/>
        <end position="696"/>
    </location>
</feature>
<evidence type="ECO:0000256" key="2">
    <source>
        <dbReference type="ARBA" id="ARBA00023136"/>
    </source>
</evidence>
<keyword evidence="8" id="KW-1185">Reference proteome</keyword>
<reference evidence="8" key="1">
    <citation type="submission" date="2017-06" db="EMBL/GenBank/DDBJ databases">
        <authorList>
            <person name="Varghese N."/>
            <person name="Submissions S."/>
        </authorList>
    </citation>
    <scope>NUCLEOTIDE SEQUENCE [LARGE SCALE GENOMIC DNA]</scope>
    <source>
        <strain evidence="8">DSM 11116</strain>
    </source>
</reference>
<comment type="subcellular location">
    <subcellularLocation>
        <location evidence="1">Cell outer membrane</location>
    </subcellularLocation>
</comment>
<name>A0A212U9G0_9BACT</name>
<evidence type="ECO:0000313" key="7">
    <source>
        <dbReference type="EMBL" id="SNC74922.1"/>
    </source>
</evidence>
<keyword evidence="3" id="KW-0998">Cell outer membrane</keyword>
<dbReference type="PRINTS" id="PR01021">
    <property type="entry name" value="OMPADOMAIN"/>
</dbReference>
<dbReference type="Proteomes" id="UP000198131">
    <property type="component" value="Unassembled WGS sequence"/>
</dbReference>
<dbReference type="PROSITE" id="PS51123">
    <property type="entry name" value="OMPA_2"/>
    <property type="match status" value="1"/>
</dbReference>
<dbReference type="SUPFAM" id="SSF103088">
    <property type="entry name" value="OmpA-like"/>
    <property type="match status" value="1"/>
</dbReference>